<proteinExistence type="predicted"/>
<comment type="caution">
    <text evidence="2">The sequence shown here is derived from an EMBL/GenBank/DDBJ whole genome shotgun (WGS) entry which is preliminary data.</text>
</comment>
<gene>
    <name evidence="2" type="ORF">WHR41_03935</name>
</gene>
<dbReference type="EMBL" id="JAAQHG020000010">
    <property type="protein sequence ID" value="KAL1587384.1"/>
    <property type="molecule type" value="Genomic_DNA"/>
</dbReference>
<dbReference type="Proteomes" id="UP000803884">
    <property type="component" value="Unassembled WGS sequence"/>
</dbReference>
<sequence length="303" mass="34542">MPPAAMVLIDLVEDAMPSRDYFTPLPAETIQQIASYLYASHVPDKARQDTISSTRIPPKSSSDLLSLASTCKTLHQQTNNWAHHFLHQHRSITKYKDFKTAKAAAKQIPLKELLQWSSRNCVFCGKKSARSAILMNDLRCCRDCDREQWPNKITKTEALKKFDLREHQILPGQHRLSKLLAQYPGVPPLRYGTYRSAGVLTTMFLQEDVEAFAELAHGDLKGHLKKREEARLQRQLKRKLKADERELEAVEAAEAAEVGTLRDMQGNQGDAREVIVIDNEDYTDDRIRNGASEEMFTLPVWEN</sequence>
<evidence type="ECO:0008006" key="4">
    <source>
        <dbReference type="Google" id="ProtNLM"/>
    </source>
</evidence>
<keyword evidence="1" id="KW-0175">Coiled coil</keyword>
<reference evidence="2 3" key="1">
    <citation type="journal article" date="2020" name="Microbiol. Resour. Announc.">
        <title>Draft Genome Sequence of a Cladosporium Species Isolated from the Mesophotic Ascidian Didemnum maculosum.</title>
        <authorList>
            <person name="Gioti A."/>
            <person name="Siaperas R."/>
            <person name="Nikolaivits E."/>
            <person name="Le Goff G."/>
            <person name="Ouazzani J."/>
            <person name="Kotoulas G."/>
            <person name="Topakas E."/>
        </authorList>
    </citation>
    <scope>NUCLEOTIDE SEQUENCE [LARGE SCALE GENOMIC DNA]</scope>
    <source>
        <strain evidence="2 3">TM138-S3</strain>
    </source>
</reference>
<protein>
    <recommendedName>
        <fullName evidence="4">F-box domain-containing protein</fullName>
    </recommendedName>
</protein>
<keyword evidence="3" id="KW-1185">Reference proteome</keyword>
<accession>A0AB34KQV1</accession>
<dbReference type="Gene3D" id="3.90.530.10">
    <property type="entry name" value="XPA C-terminal domain"/>
    <property type="match status" value="1"/>
</dbReference>
<dbReference type="GeneID" id="96005379"/>
<organism evidence="2 3">
    <name type="scientific">Cladosporium halotolerans</name>
    <dbReference type="NCBI Taxonomy" id="1052096"/>
    <lineage>
        <taxon>Eukaryota</taxon>
        <taxon>Fungi</taxon>
        <taxon>Dikarya</taxon>
        <taxon>Ascomycota</taxon>
        <taxon>Pezizomycotina</taxon>
        <taxon>Dothideomycetes</taxon>
        <taxon>Dothideomycetidae</taxon>
        <taxon>Cladosporiales</taxon>
        <taxon>Cladosporiaceae</taxon>
        <taxon>Cladosporium</taxon>
    </lineage>
</organism>
<dbReference type="InterPro" id="IPR037129">
    <property type="entry name" value="XPA_sf"/>
</dbReference>
<feature type="coiled-coil region" evidence="1">
    <location>
        <begin position="225"/>
        <end position="253"/>
    </location>
</feature>
<dbReference type="AlphaFoldDB" id="A0AB34KQV1"/>
<evidence type="ECO:0000256" key="1">
    <source>
        <dbReference type="SAM" id="Coils"/>
    </source>
</evidence>
<evidence type="ECO:0000313" key="3">
    <source>
        <dbReference type="Proteomes" id="UP000803884"/>
    </source>
</evidence>
<name>A0AB34KQV1_9PEZI</name>
<dbReference type="RefSeq" id="XP_069230489.1">
    <property type="nucleotide sequence ID" value="XM_069372541.1"/>
</dbReference>
<evidence type="ECO:0000313" key="2">
    <source>
        <dbReference type="EMBL" id="KAL1587384.1"/>
    </source>
</evidence>